<dbReference type="Ensembl" id="ENSGMOT00000037323.1">
    <property type="protein sequence ID" value="ENSGMOP00000038448.1"/>
    <property type="gene ID" value="ENSGMOG00000008054.2"/>
</dbReference>
<comment type="subcellular location">
    <subcellularLocation>
        <location evidence="1">Nucleus</location>
    </subcellularLocation>
</comment>
<dbReference type="GeneID" id="115553479"/>
<keyword evidence="8" id="KW-0131">Cell cycle</keyword>
<dbReference type="Gene3D" id="6.10.250.3410">
    <property type="entry name" value="DBF zinc finger"/>
    <property type="match status" value="1"/>
</dbReference>
<keyword evidence="3" id="KW-0479">Metal-binding</keyword>
<dbReference type="OrthoDB" id="21380at2759"/>
<dbReference type="GeneTree" id="ENSGT00530000063909"/>
<keyword evidence="4" id="KW-0677">Repeat</keyword>
<feature type="domain" description="DBF4-type" evidence="12">
    <location>
        <begin position="257"/>
        <end position="305"/>
    </location>
</feature>
<proteinExistence type="predicted"/>
<keyword evidence="6" id="KW-0862">Zinc</keyword>
<evidence type="ECO:0000256" key="6">
    <source>
        <dbReference type="ARBA" id="ARBA00022833"/>
    </source>
</evidence>
<accession>A0A8C5AY39</accession>
<evidence type="ECO:0000313" key="13">
    <source>
        <dbReference type="Ensembl" id="ENSGMOP00000038448.1"/>
    </source>
</evidence>
<evidence type="ECO:0000256" key="8">
    <source>
        <dbReference type="ARBA" id="ARBA00023306"/>
    </source>
</evidence>
<dbReference type="GO" id="GO:0031431">
    <property type="term" value="C:Dbf4-dependent protein kinase complex"/>
    <property type="evidence" value="ECO:0007669"/>
    <property type="project" value="TreeGrafter"/>
</dbReference>
<dbReference type="SMART" id="SM00586">
    <property type="entry name" value="ZnF_DBF"/>
    <property type="match status" value="1"/>
</dbReference>
<keyword evidence="14" id="KW-1185">Reference proteome</keyword>
<evidence type="ECO:0000259" key="12">
    <source>
        <dbReference type="PROSITE" id="PS51265"/>
    </source>
</evidence>
<dbReference type="InterPro" id="IPR038545">
    <property type="entry name" value="Znf_DBF_sf"/>
</dbReference>
<evidence type="ECO:0000313" key="14">
    <source>
        <dbReference type="Proteomes" id="UP000694546"/>
    </source>
</evidence>
<dbReference type="GO" id="GO:0010571">
    <property type="term" value="P:positive regulation of nuclear cell cycle DNA replication"/>
    <property type="evidence" value="ECO:0007669"/>
    <property type="project" value="TreeGrafter"/>
</dbReference>
<evidence type="ECO:0000256" key="10">
    <source>
        <dbReference type="PROSITE-ProRule" id="PRU00600"/>
    </source>
</evidence>
<feature type="region of interest" description="Disordered" evidence="11">
    <location>
        <begin position="485"/>
        <end position="504"/>
    </location>
</feature>
<evidence type="ECO:0000256" key="4">
    <source>
        <dbReference type="ARBA" id="ARBA00022737"/>
    </source>
</evidence>
<dbReference type="PANTHER" id="PTHR15375">
    <property type="entry name" value="ACTIVATOR OF S-PHASE KINASE-RELATED"/>
    <property type="match status" value="1"/>
</dbReference>
<dbReference type="PANTHER" id="PTHR15375:SF22">
    <property type="entry name" value="PROTEIN DBF4 HOMOLOG A"/>
    <property type="match status" value="1"/>
</dbReference>
<feature type="compositionally biased region" description="Polar residues" evidence="11">
    <location>
        <begin position="388"/>
        <end position="422"/>
    </location>
</feature>
<keyword evidence="5 10" id="KW-0863">Zinc-finger</keyword>
<evidence type="ECO:0000256" key="9">
    <source>
        <dbReference type="ARBA" id="ARBA00040397"/>
    </source>
</evidence>
<dbReference type="InterPro" id="IPR051590">
    <property type="entry name" value="Replication_Regulatory_Kinase"/>
</dbReference>
<feature type="region of interest" description="Disordered" evidence="11">
    <location>
        <begin position="70"/>
        <end position="105"/>
    </location>
</feature>
<keyword evidence="2" id="KW-0597">Phosphoprotein</keyword>
<dbReference type="Pfam" id="PF07535">
    <property type="entry name" value="zf-DBF"/>
    <property type="match status" value="1"/>
</dbReference>
<dbReference type="GO" id="GO:0003676">
    <property type="term" value="F:nucleic acid binding"/>
    <property type="evidence" value="ECO:0007669"/>
    <property type="project" value="InterPro"/>
</dbReference>
<keyword evidence="7" id="KW-0539">Nucleus</keyword>
<dbReference type="RefSeq" id="XP_030225620.1">
    <property type="nucleotide sequence ID" value="XM_030369760.1"/>
</dbReference>
<evidence type="ECO:0000256" key="5">
    <source>
        <dbReference type="ARBA" id="ARBA00022771"/>
    </source>
</evidence>
<dbReference type="Proteomes" id="UP000694546">
    <property type="component" value="Chromosome 11"/>
</dbReference>
<reference evidence="13" key="1">
    <citation type="submission" date="2025-08" db="UniProtKB">
        <authorList>
            <consortium name="Ensembl"/>
        </authorList>
    </citation>
    <scope>IDENTIFICATION</scope>
</reference>
<dbReference type="Gene3D" id="2.10.50.40">
    <property type="match status" value="1"/>
</dbReference>
<gene>
    <name evidence="13" type="primary">dbf4</name>
</gene>
<organism evidence="13 14">
    <name type="scientific">Gadus morhua</name>
    <name type="common">Atlantic cod</name>
    <dbReference type="NCBI Taxonomy" id="8049"/>
    <lineage>
        <taxon>Eukaryota</taxon>
        <taxon>Metazoa</taxon>
        <taxon>Chordata</taxon>
        <taxon>Craniata</taxon>
        <taxon>Vertebrata</taxon>
        <taxon>Euteleostomi</taxon>
        <taxon>Actinopterygii</taxon>
        <taxon>Neopterygii</taxon>
        <taxon>Teleostei</taxon>
        <taxon>Neoteleostei</taxon>
        <taxon>Acanthomorphata</taxon>
        <taxon>Zeiogadaria</taxon>
        <taxon>Gadariae</taxon>
        <taxon>Gadiformes</taxon>
        <taxon>Gadoidei</taxon>
        <taxon>Gadidae</taxon>
        <taxon>Gadus</taxon>
    </lineage>
</organism>
<dbReference type="GO" id="GO:1901987">
    <property type="term" value="P:regulation of cell cycle phase transition"/>
    <property type="evidence" value="ECO:0007669"/>
    <property type="project" value="TreeGrafter"/>
</dbReference>
<dbReference type="InterPro" id="IPR006572">
    <property type="entry name" value="Znf_DBF"/>
</dbReference>
<name>A0A8C5AY39_GADMO</name>
<reference evidence="13" key="2">
    <citation type="submission" date="2025-09" db="UniProtKB">
        <authorList>
            <consortium name="Ensembl"/>
        </authorList>
    </citation>
    <scope>IDENTIFICATION</scope>
</reference>
<evidence type="ECO:0000256" key="1">
    <source>
        <dbReference type="ARBA" id="ARBA00004123"/>
    </source>
</evidence>
<dbReference type="GO" id="GO:0008270">
    <property type="term" value="F:zinc ion binding"/>
    <property type="evidence" value="ECO:0007669"/>
    <property type="project" value="UniProtKB-KW"/>
</dbReference>
<feature type="compositionally biased region" description="Low complexity" evidence="11">
    <location>
        <begin position="72"/>
        <end position="83"/>
    </location>
</feature>
<feature type="region of interest" description="Disordered" evidence="11">
    <location>
        <begin position="354"/>
        <end position="444"/>
    </location>
</feature>
<protein>
    <recommendedName>
        <fullName evidence="9">Protein DBF4 homolog A</fullName>
    </recommendedName>
</protein>
<evidence type="ECO:0000256" key="7">
    <source>
        <dbReference type="ARBA" id="ARBA00023242"/>
    </source>
</evidence>
<evidence type="ECO:0000256" key="2">
    <source>
        <dbReference type="ARBA" id="ARBA00022553"/>
    </source>
</evidence>
<dbReference type="PROSITE" id="PS51265">
    <property type="entry name" value="ZF_DBF4"/>
    <property type="match status" value="1"/>
</dbReference>
<evidence type="ECO:0000256" key="11">
    <source>
        <dbReference type="SAM" id="MobiDB-lite"/>
    </source>
</evidence>
<sequence length="588" mass="65622">MPGQQHVCAKPLSGRVFYLDLPSNRRAQALENDITLLGGTVEKFFSKEIRYLVSNKREAKYVERLRRELAVPSPDSGPSSPFPRQTVHQPAGGQKARLKCGSQGQVDSVAKSRGKSLVERVVKEQERIQMNKTLSDALEWGVKVLYIDDVITYVEKRKKLIIPSQPVTSAVKKRTKPESKPRPGFPKSQAQRINTPFIKVEDTSRHYRPIYAAMSKMPEINMAIAPPCTPFCGDKKDQHKNGHSEEWGHGRAKKNRAKKQVGFCECCMLQYDNLIKHVQSESHRAFSKGNEYSVLDRLVSTMHCDLALFKPKNKRPKCSVSSTMVVQGPYWAALHKPPDASATERRWKPYNLSTAAGGREASHRPVMEPIPGSVKALSGEEGTLRNLDGSSAQPLPRHTSQTCRADSVRGQTTAQSLQTPTPQVELAPPRGSSPAVDSARLSRLSRTRARALPQYHKEFSQSGCSSRTFPHSHSLQKTVCESILGSPSERPEEEPLSQEQEKETCIPESRGIDLPDQRPSTVRTIQRKVKVQKRKRRRVDMGSGCRYQASSACDVPDEPLFGQLFQSSDSADLDFLGFDDGGREVFTP</sequence>
<evidence type="ECO:0000256" key="3">
    <source>
        <dbReference type="ARBA" id="ARBA00022723"/>
    </source>
</evidence>
<dbReference type="AlphaFoldDB" id="A0A8C5AY39"/>
<dbReference type="RefSeq" id="XP_030225619.1">
    <property type="nucleotide sequence ID" value="XM_030369759.1"/>
</dbReference>
<dbReference type="GO" id="GO:0043539">
    <property type="term" value="F:protein serine/threonine kinase activator activity"/>
    <property type="evidence" value="ECO:0007669"/>
    <property type="project" value="TreeGrafter"/>
</dbReference>